<evidence type="ECO:0000313" key="1">
    <source>
        <dbReference type="EMBL" id="KAI8000971.1"/>
    </source>
</evidence>
<comment type="caution">
    <text evidence="1">The sequence shown here is derived from an EMBL/GenBank/DDBJ whole genome shotgun (WGS) entry which is preliminary data.</text>
</comment>
<proteinExistence type="predicted"/>
<name>A0ACC0GND1_9ERIC</name>
<evidence type="ECO:0000313" key="2">
    <source>
        <dbReference type="Proteomes" id="UP001060215"/>
    </source>
</evidence>
<dbReference type="EMBL" id="CM045765">
    <property type="protein sequence ID" value="KAI8000971.1"/>
    <property type="molecule type" value="Genomic_DNA"/>
</dbReference>
<dbReference type="Proteomes" id="UP001060215">
    <property type="component" value="Chromosome 8"/>
</dbReference>
<reference evidence="1 2" key="1">
    <citation type="journal article" date="2022" name="Plant J.">
        <title>Chromosome-level genome of Camellia lanceoleosa provides a valuable resource for understanding genome evolution and self-incompatibility.</title>
        <authorList>
            <person name="Gong W."/>
            <person name="Xiao S."/>
            <person name="Wang L."/>
            <person name="Liao Z."/>
            <person name="Chang Y."/>
            <person name="Mo W."/>
            <person name="Hu G."/>
            <person name="Li W."/>
            <person name="Zhao G."/>
            <person name="Zhu H."/>
            <person name="Hu X."/>
            <person name="Ji K."/>
            <person name="Xiang X."/>
            <person name="Song Q."/>
            <person name="Yuan D."/>
            <person name="Jin S."/>
            <person name="Zhang L."/>
        </authorList>
    </citation>
    <scope>NUCLEOTIDE SEQUENCE [LARGE SCALE GENOMIC DNA]</scope>
    <source>
        <strain evidence="1">SQ_2022a</strain>
    </source>
</reference>
<accession>A0ACC0GND1</accession>
<sequence>MESHKHTSDKGTEEKKDVTTQNSRPEFSEDEEMLIARMFSLVGERWPLIAGRIPGRTAEEIEQYWTAKNASSSAER</sequence>
<organism evidence="1 2">
    <name type="scientific">Camellia lanceoleosa</name>
    <dbReference type="NCBI Taxonomy" id="1840588"/>
    <lineage>
        <taxon>Eukaryota</taxon>
        <taxon>Viridiplantae</taxon>
        <taxon>Streptophyta</taxon>
        <taxon>Embryophyta</taxon>
        <taxon>Tracheophyta</taxon>
        <taxon>Spermatophyta</taxon>
        <taxon>Magnoliopsida</taxon>
        <taxon>eudicotyledons</taxon>
        <taxon>Gunneridae</taxon>
        <taxon>Pentapetalae</taxon>
        <taxon>asterids</taxon>
        <taxon>Ericales</taxon>
        <taxon>Theaceae</taxon>
        <taxon>Camellia</taxon>
    </lineage>
</organism>
<gene>
    <name evidence="1" type="ORF">LOK49_LG09G00332</name>
</gene>
<keyword evidence="2" id="KW-1185">Reference proteome</keyword>
<protein>
    <submittedName>
        <fullName evidence="1">MYB-like transcription factor ETC1</fullName>
    </submittedName>
</protein>